<dbReference type="SUPFAM" id="SSF81665">
    <property type="entry name" value="Calcium ATPase, transmembrane domain M"/>
    <property type="match status" value="1"/>
</dbReference>
<dbReference type="SUPFAM" id="SSF56784">
    <property type="entry name" value="HAD-like"/>
    <property type="match status" value="1"/>
</dbReference>
<dbReference type="GO" id="GO:0016324">
    <property type="term" value="C:apical plasma membrane"/>
    <property type="evidence" value="ECO:0007669"/>
    <property type="project" value="UniProtKB-SubCell"/>
</dbReference>
<dbReference type="InterPro" id="IPR044492">
    <property type="entry name" value="P_typ_ATPase_HD_dom"/>
</dbReference>
<comment type="subunit">
    <text evidence="23">Component of a P4-ATPase flippase complex which consists of a catalytic alpha subunit ATP8B1 and an accessory beta subunit TMEM30A. The flippase ATP8B1:TMEM30A complex can form an intermediate phosphoenzyme in vitro. Also interacts with beta subunit TMEM30B.</text>
</comment>
<dbReference type="PROSITE" id="PS00154">
    <property type="entry name" value="ATPASE_E1_E2"/>
    <property type="match status" value="1"/>
</dbReference>
<dbReference type="InterPro" id="IPR059000">
    <property type="entry name" value="ATPase_P-type_domA"/>
</dbReference>
<feature type="binding site" evidence="25">
    <location>
        <position position="605"/>
    </location>
    <ligand>
        <name>ATP</name>
        <dbReference type="ChEBI" id="CHEBI:30616"/>
    </ligand>
</feature>
<dbReference type="FunFam" id="3.40.1110.10:FF:000012">
    <property type="entry name" value="Phospholipid-transporting ATPase"/>
    <property type="match status" value="1"/>
</dbReference>
<evidence type="ECO:0000256" key="15">
    <source>
        <dbReference type="ARBA" id="ARBA00022967"/>
    </source>
</evidence>
<dbReference type="Gene3D" id="3.40.50.1000">
    <property type="entry name" value="HAD superfamily/HAD-like"/>
    <property type="match status" value="1"/>
</dbReference>
<dbReference type="GO" id="GO:0005783">
    <property type="term" value="C:endoplasmic reticulum"/>
    <property type="evidence" value="ECO:0007669"/>
    <property type="project" value="UniProtKB-SubCell"/>
</dbReference>
<feature type="transmembrane region" description="Helical" evidence="27">
    <location>
        <begin position="1021"/>
        <end position="1041"/>
    </location>
</feature>
<dbReference type="FunFam" id="3.40.50.1000:FF:000014">
    <property type="entry name" value="Phospholipid-transporting ATPase"/>
    <property type="match status" value="1"/>
</dbReference>
<dbReference type="Pfam" id="PF13246">
    <property type="entry name" value="Cation_ATPase"/>
    <property type="match status" value="1"/>
</dbReference>
<feature type="domain" description="P-type ATPase A" evidence="28">
    <location>
        <begin position="140"/>
        <end position="206"/>
    </location>
</feature>
<gene>
    <name evidence="31" type="primary">atp8b1</name>
</gene>
<dbReference type="InterPro" id="IPR023298">
    <property type="entry name" value="ATPase_P-typ_TM_dom_sf"/>
</dbReference>
<evidence type="ECO:0000256" key="5">
    <source>
        <dbReference type="ARBA" id="ARBA00004555"/>
    </source>
</evidence>
<evidence type="ECO:0000313" key="32">
    <source>
        <dbReference type="Proteomes" id="UP000472267"/>
    </source>
</evidence>
<comment type="cofactor">
    <cofactor evidence="1 26">
        <name>Mg(2+)</name>
        <dbReference type="ChEBI" id="CHEBI:18420"/>
    </cofactor>
</comment>
<evidence type="ECO:0000259" key="29">
    <source>
        <dbReference type="Pfam" id="PF16209"/>
    </source>
</evidence>
<feature type="binding site" evidence="25">
    <location>
        <position position="549"/>
    </location>
    <ligand>
        <name>ATP</name>
        <dbReference type="ChEBI" id="CHEBI:30616"/>
    </ligand>
</feature>
<dbReference type="SUPFAM" id="SSF81653">
    <property type="entry name" value="Calcium ATPase, transduction domain A"/>
    <property type="match status" value="1"/>
</dbReference>
<feature type="transmembrane region" description="Helical" evidence="27">
    <location>
        <begin position="909"/>
        <end position="929"/>
    </location>
</feature>
<feature type="transmembrane region" description="Helical" evidence="27">
    <location>
        <begin position="105"/>
        <end position="127"/>
    </location>
</feature>
<protein>
    <recommendedName>
        <fullName evidence="27">Phospholipid-transporting ATPase</fullName>
        <ecNumber evidence="27">7.6.2.1</ecNumber>
    </recommendedName>
</protein>
<feature type="binding site" evidence="25">
    <location>
        <position position="822"/>
    </location>
    <ligand>
        <name>ATP</name>
        <dbReference type="ChEBI" id="CHEBI:30616"/>
    </ligand>
</feature>
<dbReference type="NCBIfam" id="TIGR01494">
    <property type="entry name" value="ATPase_P-type"/>
    <property type="match status" value="1"/>
</dbReference>
<evidence type="ECO:0000256" key="17">
    <source>
        <dbReference type="ARBA" id="ARBA00023034"/>
    </source>
</evidence>
<dbReference type="SFLD" id="SFLDG00002">
    <property type="entry name" value="C1.7:_P-type_atpase_like"/>
    <property type="match status" value="1"/>
</dbReference>
<dbReference type="Gene3D" id="2.70.150.10">
    <property type="entry name" value="Calcium-transporting ATPase, cytoplasmic transduction domain A"/>
    <property type="match status" value="1"/>
</dbReference>
<keyword evidence="18 27" id="KW-0472">Membrane</keyword>
<evidence type="ECO:0000256" key="26">
    <source>
        <dbReference type="PIRSR" id="PIRSR606539-3"/>
    </source>
</evidence>
<evidence type="ECO:0000256" key="20">
    <source>
        <dbReference type="ARBA" id="ARBA00034036"/>
    </source>
</evidence>
<evidence type="ECO:0000256" key="8">
    <source>
        <dbReference type="ARBA" id="ARBA00022475"/>
    </source>
</evidence>
<comment type="similarity">
    <text evidence="7 27">Belongs to the cation transport ATPase (P-type) (TC 3.A.3) family. Type IV subfamily.</text>
</comment>
<dbReference type="InterPro" id="IPR036412">
    <property type="entry name" value="HAD-like_sf"/>
</dbReference>
<feature type="binding site" evidence="25">
    <location>
        <position position="421"/>
    </location>
    <ligand>
        <name>ATP</name>
        <dbReference type="ChEBI" id="CHEBI:30616"/>
    </ligand>
</feature>
<evidence type="ECO:0000256" key="24">
    <source>
        <dbReference type="PIRSR" id="PIRSR606539-1"/>
    </source>
</evidence>
<feature type="transmembrane region" description="Helical" evidence="27">
    <location>
        <begin position="959"/>
        <end position="983"/>
    </location>
</feature>
<evidence type="ECO:0000256" key="27">
    <source>
        <dbReference type="RuleBase" id="RU362033"/>
    </source>
</evidence>
<feature type="binding site" evidence="25">
    <location>
        <position position="420"/>
    </location>
    <ligand>
        <name>ATP</name>
        <dbReference type="ChEBI" id="CHEBI:30616"/>
    </ligand>
</feature>
<feature type="domain" description="P-type ATPase C-terminal" evidence="30">
    <location>
        <begin position="845"/>
        <end position="1047"/>
    </location>
</feature>
<dbReference type="Pfam" id="PF00122">
    <property type="entry name" value="E1-E2_ATPase"/>
    <property type="match status" value="1"/>
</dbReference>
<evidence type="ECO:0000256" key="10">
    <source>
        <dbReference type="ARBA" id="ARBA00022723"/>
    </source>
</evidence>
<dbReference type="GO" id="GO:0016887">
    <property type="term" value="F:ATP hydrolysis activity"/>
    <property type="evidence" value="ECO:0007669"/>
    <property type="project" value="InterPro"/>
</dbReference>
<dbReference type="GO" id="GO:0000287">
    <property type="term" value="F:magnesium ion binding"/>
    <property type="evidence" value="ECO:0007669"/>
    <property type="project" value="UniProtKB-UniRule"/>
</dbReference>
<dbReference type="PANTHER" id="PTHR24092">
    <property type="entry name" value="PROBABLE PHOSPHOLIPID-TRANSPORTING ATPASE"/>
    <property type="match status" value="1"/>
</dbReference>
<comment type="catalytic activity">
    <reaction evidence="22">
        <text>a 1,2-diacyl-sn-glycero-3-phosphocholine(out) + ATP + H2O = a 1,2-diacyl-sn-glycero-3-phosphocholine(in) + ADP + phosphate + H(+)</text>
        <dbReference type="Rhea" id="RHEA:38583"/>
        <dbReference type="ChEBI" id="CHEBI:15377"/>
        <dbReference type="ChEBI" id="CHEBI:15378"/>
        <dbReference type="ChEBI" id="CHEBI:30616"/>
        <dbReference type="ChEBI" id="CHEBI:43474"/>
        <dbReference type="ChEBI" id="CHEBI:57643"/>
        <dbReference type="ChEBI" id="CHEBI:456216"/>
    </reaction>
    <physiologicalReaction direction="left-to-right" evidence="22">
        <dbReference type="Rhea" id="RHEA:38584"/>
    </physiologicalReaction>
</comment>
<evidence type="ECO:0000256" key="7">
    <source>
        <dbReference type="ARBA" id="ARBA00008109"/>
    </source>
</evidence>
<dbReference type="SFLD" id="SFLDF00027">
    <property type="entry name" value="p-type_atpase"/>
    <property type="match status" value="1"/>
</dbReference>
<evidence type="ECO:0000256" key="19">
    <source>
        <dbReference type="ARBA" id="ARBA00023273"/>
    </source>
</evidence>
<comment type="catalytic activity">
    <reaction evidence="21">
        <text>a 1,2-diacyl-sn-glycero-3-phospho-L-serine(out) + ATP + H2O = a 1,2-diacyl-sn-glycero-3-phospho-L-serine(in) + ADP + phosphate + H(+)</text>
        <dbReference type="Rhea" id="RHEA:38567"/>
        <dbReference type="ChEBI" id="CHEBI:15377"/>
        <dbReference type="ChEBI" id="CHEBI:15378"/>
        <dbReference type="ChEBI" id="CHEBI:30616"/>
        <dbReference type="ChEBI" id="CHEBI:43474"/>
        <dbReference type="ChEBI" id="CHEBI:57262"/>
        <dbReference type="ChEBI" id="CHEBI:456216"/>
    </reaction>
    <physiologicalReaction direction="left-to-right" evidence="21">
        <dbReference type="Rhea" id="RHEA:38568"/>
    </physiologicalReaction>
</comment>
<feature type="binding site" evidence="26">
    <location>
        <position position="422"/>
    </location>
    <ligand>
        <name>Mg(2+)</name>
        <dbReference type="ChEBI" id="CHEBI:18420"/>
    </ligand>
</feature>
<feature type="transmembrane region" description="Helical" evidence="27">
    <location>
        <begin position="349"/>
        <end position="374"/>
    </location>
</feature>
<evidence type="ECO:0000256" key="2">
    <source>
        <dbReference type="ARBA" id="ARBA00004221"/>
    </source>
</evidence>
<evidence type="ECO:0000256" key="23">
    <source>
        <dbReference type="ARBA" id="ARBA00062467"/>
    </source>
</evidence>
<dbReference type="Ensembl" id="ENSSFAT00005034633.1">
    <property type="protein sequence ID" value="ENSSFAP00005033464.1"/>
    <property type="gene ID" value="ENSSFAG00005011332.1"/>
</dbReference>
<evidence type="ECO:0000256" key="22">
    <source>
        <dbReference type="ARBA" id="ARBA00052223"/>
    </source>
</evidence>
<dbReference type="GO" id="GO:0005524">
    <property type="term" value="F:ATP binding"/>
    <property type="evidence" value="ECO:0007669"/>
    <property type="project" value="UniProtKB-UniRule"/>
</dbReference>
<evidence type="ECO:0000256" key="14">
    <source>
        <dbReference type="ARBA" id="ARBA00022842"/>
    </source>
</evidence>
<keyword evidence="12" id="KW-0256">Endoplasmic reticulum</keyword>
<feature type="transmembrane region" description="Helical" evidence="27">
    <location>
        <begin position="305"/>
        <end position="329"/>
    </location>
</feature>
<dbReference type="NCBIfam" id="TIGR01652">
    <property type="entry name" value="ATPase-Plipid"/>
    <property type="match status" value="1"/>
</dbReference>
<evidence type="ECO:0000256" key="12">
    <source>
        <dbReference type="ARBA" id="ARBA00022824"/>
    </source>
</evidence>
<dbReference type="InterPro" id="IPR023299">
    <property type="entry name" value="ATPase_P-typ_cyto_dom_N"/>
</dbReference>
<feature type="binding site" evidence="25">
    <location>
        <position position="572"/>
    </location>
    <ligand>
        <name>ATP</name>
        <dbReference type="ChEBI" id="CHEBI:30616"/>
    </ligand>
</feature>
<dbReference type="AlphaFoldDB" id="A0A672HX15"/>
<dbReference type="SUPFAM" id="SSF81660">
    <property type="entry name" value="Metal cation-transporting ATPase, ATP-binding domain N"/>
    <property type="match status" value="1"/>
</dbReference>
<name>A0A672HX15_SALFA</name>
<dbReference type="SFLD" id="SFLDS00003">
    <property type="entry name" value="Haloacid_Dehalogenase"/>
    <property type="match status" value="1"/>
</dbReference>
<reference evidence="31" key="1">
    <citation type="submission" date="2025-08" db="UniProtKB">
        <authorList>
            <consortium name="Ensembl"/>
        </authorList>
    </citation>
    <scope>IDENTIFICATION</scope>
</reference>
<keyword evidence="10 26" id="KW-0479">Metal-binding</keyword>
<evidence type="ECO:0000256" key="4">
    <source>
        <dbReference type="ARBA" id="ARBA00004316"/>
    </source>
</evidence>
<keyword evidence="8" id="KW-1003">Cell membrane</keyword>
<feature type="binding site" evidence="26">
    <location>
        <position position="823"/>
    </location>
    <ligand>
        <name>Mg(2+)</name>
        <dbReference type="ChEBI" id="CHEBI:18420"/>
    </ligand>
</feature>
<feature type="binding site" evidence="26">
    <location>
        <position position="819"/>
    </location>
    <ligand>
        <name>Mg(2+)</name>
        <dbReference type="ChEBI" id="CHEBI:18420"/>
    </ligand>
</feature>
<feature type="binding site" evidence="25">
    <location>
        <position position="422"/>
    </location>
    <ligand>
        <name>ATP</name>
        <dbReference type="ChEBI" id="CHEBI:30616"/>
    </ligand>
</feature>
<keyword evidence="13 25" id="KW-0067">ATP-binding</keyword>
<sequence>HVECLEDVSSWIKITERRFQVSDLSPEMGWKVKANDRAYHQLPEFQKKVFLCVKKSRYSGNAIRTYKYNALTFLPLNLFEQLKRAANCYFLALLILQVIPDISTLPWYTTLIPLVVVLGITAIKDLVDDLARHRMDKEINNRKCDVLSGGSFQESKWRHIQVGDVIRLRKNDFVPADVLLLSSSNPNSLCYVETAELDGETNLKFKMGLRVTDERLQEERQLAEFDALIECEEPNNRLDKFTGTMLWKGERYPLELDNMLLRGCKVRNTEVCHGLVIFAGADTKIMRNGGKTRFKRTKIDELMNYMVYTIFLLLILISAGLAIGHSYWYDDIGSKAWYLYDGKNQDASLRGFLSFWGYIIILNTMVPISLYVSVEVIRLGQSKFINWDLQMYFAEKDTPAKARTTTLNEQLGQIQYIFSDKTGTLTQNVMQFKKCTIAGRSYGTPVDWSWNRLADKKFPFMDHLLVANVRSKKDKEANEFFKLLSLCHTVMVEHKDGDLVYQAASPDEGALVTAARNFGYVFLSRTQDTISIREMEQENTYEMLALLDFNSDRKRMSIIRTFPDGRIRLYCKGADTVIYERLSPNSRYKESTQTALDVFANETLRTLCLCYKDISTDEYEAWSRRHKEAQVALVDRDGALDRVYEQIENNLLLIGATAIEDKLQDGVPETIAKLAKADIKIWVLTGDKKETAENIGYSCSLLTDDMHIHYGEDPGRHGKKKPEEPFFPEPGKNALIITGGWLVRKSSLFKLVSFLYQLWTHTHLERGGAYGAVLPQIDFVDMACECEAVICCRVTPKQKANVVSLVKKYKKAVTLSIGDGANDVNMIKTADIGVGISGQEGMQAVMSSDYAFAQFRYLQRLLLVHGRWSYIRMCKFLRFFFFKNFAFTLVHFWYSFFNGYSSQVAFEDMFITLYNLCYSSLPILLVGLLDQDVNDRLSLKFPKLYLPGQQGLLFNYKNFFISLFHGIFVSLIIFFIPYGAFLQTMGQDGEAPSDYQSFAVVTASSLIFVVNLQISLDTSYWTFVSCFAVLGSIAIYFGIMFDIHSAGIHVLLPSVFTFTGQSAGPRTPLLYPSHQRVCFVCSQAPRPTRCVSPTCG</sequence>
<evidence type="ECO:0000256" key="11">
    <source>
        <dbReference type="ARBA" id="ARBA00022741"/>
    </source>
</evidence>
<dbReference type="Proteomes" id="UP000472267">
    <property type="component" value="Unassembled WGS sequence"/>
</dbReference>
<feature type="binding site" evidence="25">
    <location>
        <position position="799"/>
    </location>
    <ligand>
        <name>ATP</name>
        <dbReference type="ChEBI" id="CHEBI:30616"/>
    </ligand>
</feature>
<feature type="binding site" evidence="25">
    <location>
        <position position="685"/>
    </location>
    <ligand>
        <name>ATP</name>
        <dbReference type="ChEBI" id="CHEBI:30616"/>
    </ligand>
</feature>
<feature type="active site" description="4-aspartylphosphate intermediate" evidence="24">
    <location>
        <position position="420"/>
    </location>
</feature>
<feature type="binding site" evidence="26">
    <location>
        <position position="420"/>
    </location>
    <ligand>
        <name>Mg(2+)</name>
        <dbReference type="ChEBI" id="CHEBI:18420"/>
    </ligand>
</feature>
<feature type="transmembrane region" description="Helical" evidence="27">
    <location>
        <begin position="876"/>
        <end position="897"/>
    </location>
</feature>
<dbReference type="InterPro" id="IPR001757">
    <property type="entry name" value="P_typ_ATPase"/>
</dbReference>
<evidence type="ECO:0000256" key="21">
    <source>
        <dbReference type="ARBA" id="ARBA00051303"/>
    </source>
</evidence>
<feature type="transmembrane region" description="Helical" evidence="27">
    <location>
        <begin position="995"/>
        <end position="1014"/>
    </location>
</feature>
<dbReference type="FunFam" id="3.40.50.1000:FF:000001">
    <property type="entry name" value="Phospholipid-transporting ATPase IC"/>
    <property type="match status" value="1"/>
</dbReference>
<feature type="domain" description="P-type ATPase N-terminal" evidence="29">
    <location>
        <begin position="33"/>
        <end position="111"/>
    </location>
</feature>
<feature type="binding site" evidence="25">
    <location>
        <position position="508"/>
    </location>
    <ligand>
        <name>ATP</name>
        <dbReference type="ChEBI" id="CHEBI:30616"/>
    </ligand>
</feature>
<dbReference type="CDD" id="cd02073">
    <property type="entry name" value="P-type_ATPase_APLT_Dnf-like"/>
    <property type="match status" value="1"/>
</dbReference>
<comment type="subcellular location">
    <subcellularLocation>
        <location evidence="2">Apical cell membrane</location>
    </subcellularLocation>
    <subcellularLocation>
        <location evidence="6">Cell membrane</location>
        <topology evidence="6">Multi-pass membrane protein</topology>
    </subcellularLocation>
    <subcellularLocation>
        <location evidence="4">Cell projection</location>
    </subcellularLocation>
    <subcellularLocation>
        <location evidence="3">Endoplasmic reticulum</location>
    </subcellularLocation>
    <subcellularLocation>
        <location evidence="5">Golgi apparatus</location>
    </subcellularLocation>
    <subcellularLocation>
        <location evidence="27">Membrane</location>
        <topology evidence="27">Multi-pass membrane protein</topology>
    </subcellularLocation>
</comment>
<dbReference type="GO" id="GO:0005548">
    <property type="term" value="F:phospholipid transporter activity"/>
    <property type="evidence" value="ECO:0007669"/>
    <property type="project" value="UniProtKB-ARBA"/>
</dbReference>
<feature type="binding site" evidence="25">
    <location>
        <position position="686"/>
    </location>
    <ligand>
        <name>ATP</name>
        <dbReference type="ChEBI" id="CHEBI:30616"/>
    </ligand>
</feature>
<reference evidence="31" key="2">
    <citation type="submission" date="2025-09" db="UniProtKB">
        <authorList>
            <consortium name="Ensembl"/>
        </authorList>
    </citation>
    <scope>IDENTIFICATION</scope>
</reference>
<feature type="binding site" evidence="25">
    <location>
        <position position="687"/>
    </location>
    <ligand>
        <name>ATP</name>
        <dbReference type="ChEBI" id="CHEBI:30616"/>
    </ligand>
</feature>
<keyword evidence="32" id="KW-1185">Reference proteome</keyword>
<feature type="binding site" evidence="25">
    <location>
        <position position="823"/>
    </location>
    <ligand>
        <name>ATP</name>
        <dbReference type="ChEBI" id="CHEBI:30616"/>
    </ligand>
</feature>
<evidence type="ECO:0000313" key="31">
    <source>
        <dbReference type="Ensembl" id="ENSSFAP00005033464.1"/>
    </source>
</evidence>
<evidence type="ECO:0000256" key="13">
    <source>
        <dbReference type="ARBA" id="ARBA00022840"/>
    </source>
</evidence>
<evidence type="ECO:0000256" key="16">
    <source>
        <dbReference type="ARBA" id="ARBA00022989"/>
    </source>
</evidence>
<evidence type="ECO:0000256" key="9">
    <source>
        <dbReference type="ARBA" id="ARBA00022692"/>
    </source>
</evidence>
<dbReference type="InterPro" id="IPR018303">
    <property type="entry name" value="ATPase_P-typ_P_site"/>
</dbReference>
<dbReference type="GO" id="GO:0005802">
    <property type="term" value="C:trans-Golgi network"/>
    <property type="evidence" value="ECO:0007669"/>
    <property type="project" value="TreeGrafter"/>
</dbReference>
<dbReference type="GO" id="GO:0045332">
    <property type="term" value="P:phospholipid translocation"/>
    <property type="evidence" value="ECO:0007669"/>
    <property type="project" value="TreeGrafter"/>
</dbReference>
<dbReference type="InterPro" id="IPR008250">
    <property type="entry name" value="ATPase_P-typ_transduc_dom_A_sf"/>
</dbReference>
<evidence type="ECO:0000256" key="25">
    <source>
        <dbReference type="PIRSR" id="PIRSR606539-2"/>
    </source>
</evidence>
<evidence type="ECO:0000256" key="6">
    <source>
        <dbReference type="ARBA" id="ARBA00004651"/>
    </source>
</evidence>
<dbReference type="Pfam" id="PF16212">
    <property type="entry name" value="PhoLip_ATPase_C"/>
    <property type="match status" value="1"/>
</dbReference>
<dbReference type="InterPro" id="IPR006539">
    <property type="entry name" value="P-type_ATPase_IV"/>
</dbReference>
<evidence type="ECO:0000259" key="30">
    <source>
        <dbReference type="Pfam" id="PF16212"/>
    </source>
</evidence>
<dbReference type="InterPro" id="IPR032630">
    <property type="entry name" value="P_typ_ATPase_c"/>
</dbReference>
<keyword evidence="9 27" id="KW-0812">Transmembrane</keyword>
<feature type="binding site" evidence="25">
    <location>
        <position position="793"/>
    </location>
    <ligand>
        <name>ATP</name>
        <dbReference type="ChEBI" id="CHEBI:30616"/>
    </ligand>
</feature>
<dbReference type="GO" id="GO:0042995">
    <property type="term" value="C:cell projection"/>
    <property type="evidence" value="ECO:0007669"/>
    <property type="project" value="UniProtKB-SubCell"/>
</dbReference>
<keyword evidence="15 27" id="KW-1278">Translocase</keyword>
<evidence type="ECO:0000256" key="18">
    <source>
        <dbReference type="ARBA" id="ARBA00023136"/>
    </source>
</evidence>
<keyword evidence="17" id="KW-0333">Golgi apparatus</keyword>
<organism evidence="31 32">
    <name type="scientific">Salarias fasciatus</name>
    <name type="common">Jewelled blenny</name>
    <name type="synonym">Blennius fasciatus</name>
    <dbReference type="NCBI Taxonomy" id="181472"/>
    <lineage>
        <taxon>Eukaryota</taxon>
        <taxon>Metazoa</taxon>
        <taxon>Chordata</taxon>
        <taxon>Craniata</taxon>
        <taxon>Vertebrata</taxon>
        <taxon>Euteleostomi</taxon>
        <taxon>Actinopterygii</taxon>
        <taxon>Neopterygii</taxon>
        <taxon>Teleostei</taxon>
        <taxon>Neoteleostei</taxon>
        <taxon>Acanthomorphata</taxon>
        <taxon>Ovalentaria</taxon>
        <taxon>Blenniimorphae</taxon>
        <taxon>Blenniiformes</taxon>
        <taxon>Blennioidei</taxon>
        <taxon>Blenniidae</taxon>
        <taxon>Salariinae</taxon>
        <taxon>Salarias</taxon>
    </lineage>
</organism>
<evidence type="ECO:0000256" key="1">
    <source>
        <dbReference type="ARBA" id="ARBA00001946"/>
    </source>
</evidence>
<dbReference type="PRINTS" id="PR00119">
    <property type="entry name" value="CATATPASE"/>
</dbReference>
<evidence type="ECO:0000259" key="28">
    <source>
        <dbReference type="Pfam" id="PF00122"/>
    </source>
</evidence>
<keyword evidence="11 25" id="KW-0547">Nucleotide-binding</keyword>
<keyword evidence="19" id="KW-0966">Cell projection</keyword>
<dbReference type="GO" id="GO:0140327">
    <property type="term" value="F:flippase activity"/>
    <property type="evidence" value="ECO:0007669"/>
    <property type="project" value="UniProtKB-ARBA"/>
</dbReference>
<dbReference type="Pfam" id="PF16209">
    <property type="entry name" value="PhoLip_ATPase_N"/>
    <property type="match status" value="1"/>
</dbReference>
<dbReference type="Gene3D" id="3.40.1110.10">
    <property type="entry name" value="Calcium-transporting ATPase, cytoplasmic domain N"/>
    <property type="match status" value="1"/>
</dbReference>
<dbReference type="PANTHER" id="PTHR24092:SF48">
    <property type="entry name" value="PHOSPHOLIPID-TRANSPORTING ATPASE IC"/>
    <property type="match status" value="1"/>
</dbReference>
<dbReference type="EC" id="7.6.2.1" evidence="27"/>
<evidence type="ECO:0000256" key="3">
    <source>
        <dbReference type="ARBA" id="ARBA00004240"/>
    </source>
</evidence>
<dbReference type="InterPro" id="IPR032631">
    <property type="entry name" value="P-type_ATPase_N"/>
</dbReference>
<keyword evidence="16 27" id="KW-1133">Transmembrane helix</keyword>
<accession>A0A672HX15</accession>
<comment type="catalytic activity">
    <reaction evidence="20 27">
        <text>ATP + H2O + phospholipidSide 1 = ADP + phosphate + phospholipidSide 2.</text>
        <dbReference type="EC" id="7.6.2.1"/>
    </reaction>
</comment>
<keyword evidence="14 26" id="KW-0460">Magnesium</keyword>
<dbReference type="GO" id="GO:0007030">
    <property type="term" value="P:Golgi organization"/>
    <property type="evidence" value="ECO:0007669"/>
    <property type="project" value="TreeGrafter"/>
</dbReference>
<proteinExistence type="inferred from homology"/>
<dbReference type="InterPro" id="IPR023214">
    <property type="entry name" value="HAD_sf"/>
</dbReference>